<accession>A0A0P8AA23</accession>
<dbReference type="AlphaFoldDB" id="A0A0P8AA23"/>
<keyword evidence="2" id="KW-1133">Transmembrane helix</keyword>
<evidence type="ECO:0000256" key="1">
    <source>
        <dbReference type="SAM" id="MobiDB-lite"/>
    </source>
</evidence>
<feature type="region of interest" description="Disordered" evidence="1">
    <location>
        <begin position="105"/>
        <end position="146"/>
    </location>
</feature>
<feature type="compositionally biased region" description="Gly residues" evidence="1">
    <location>
        <begin position="108"/>
        <end position="130"/>
    </location>
</feature>
<proteinExistence type="predicted"/>
<name>A0A0P8AA23_9EURY</name>
<keyword evidence="2" id="KW-0812">Transmembrane</keyword>
<evidence type="ECO:0000313" key="4">
    <source>
        <dbReference type="Proteomes" id="UP000050360"/>
    </source>
</evidence>
<gene>
    <name evidence="3" type="ORF">MPEBLZ_00199</name>
</gene>
<comment type="caution">
    <text evidence="3">The sequence shown here is derived from an EMBL/GenBank/DDBJ whole genome shotgun (WGS) entry which is preliminary data.</text>
</comment>
<protein>
    <submittedName>
        <fullName evidence="3">Uncharacterized protein</fullName>
    </submittedName>
</protein>
<evidence type="ECO:0000313" key="3">
    <source>
        <dbReference type="EMBL" id="KPQ45216.1"/>
    </source>
</evidence>
<keyword evidence="2" id="KW-0472">Membrane</keyword>
<evidence type="ECO:0000256" key="2">
    <source>
        <dbReference type="SAM" id="Phobius"/>
    </source>
</evidence>
<organism evidence="3 4">
    <name type="scientific">Candidatus Methanoperedens nitratireducens</name>
    <dbReference type="NCBI Taxonomy" id="1392998"/>
    <lineage>
        <taxon>Archaea</taxon>
        <taxon>Methanobacteriati</taxon>
        <taxon>Methanobacteriota</taxon>
        <taxon>Stenosarchaea group</taxon>
        <taxon>Methanomicrobia</taxon>
        <taxon>Methanosarcinales</taxon>
        <taxon>ANME-2 cluster</taxon>
        <taxon>Candidatus Methanoperedentaceae</taxon>
        <taxon>Candidatus Methanoperedens</taxon>
    </lineage>
</organism>
<reference evidence="3 4" key="1">
    <citation type="submission" date="2015-09" db="EMBL/GenBank/DDBJ databases">
        <title>A metagenomics-based metabolic model of nitrate-dependent anaerobic oxidation of methane by Methanoperedens-like archaea.</title>
        <authorList>
            <person name="Arshad A."/>
            <person name="Speth D.R."/>
            <person name="De Graaf R.M."/>
            <person name="Op Den Camp H.J."/>
            <person name="Jetten M.S."/>
            <person name="Welte C.U."/>
        </authorList>
    </citation>
    <scope>NUCLEOTIDE SEQUENCE [LARGE SCALE GENOMIC DNA]</scope>
</reference>
<feature type="transmembrane region" description="Helical" evidence="2">
    <location>
        <begin position="173"/>
        <end position="192"/>
    </location>
</feature>
<dbReference type="Proteomes" id="UP000050360">
    <property type="component" value="Unassembled WGS sequence"/>
</dbReference>
<sequence>MASAESPPSLPVMLYGDVKIDGNPAPAGTTITAKAGTSPAGATSVLTGGTYGEKANDRLPVAASDGASVDFYVNGIKATPSTQFTYDSKNAGTLIRVNLNAISEKSGGSPGGSTNGPSGGSGGGVSGGGIKPTTVPQSAVTPIKSASEVTTKEITKEIPTTTNAAPLKTESAFNFYTILGVFAVIGLTGVALKKWGKI</sequence>
<dbReference type="EMBL" id="LKCM01000017">
    <property type="protein sequence ID" value="KPQ45216.1"/>
    <property type="molecule type" value="Genomic_DNA"/>
</dbReference>